<feature type="compositionally biased region" description="Basic and acidic residues" evidence="9">
    <location>
        <begin position="1"/>
        <end position="10"/>
    </location>
</feature>
<keyword evidence="4 10" id="KW-0812">Transmembrane</keyword>
<comment type="subcellular location">
    <subcellularLocation>
        <location evidence="1">Membrane</location>
        <topology evidence="1">Multi-pass membrane protein</topology>
    </subcellularLocation>
</comment>
<dbReference type="STRING" id="1507870.A0A1V8TFU4"/>
<evidence type="ECO:0000256" key="5">
    <source>
        <dbReference type="ARBA" id="ARBA00022741"/>
    </source>
</evidence>
<evidence type="ECO:0000259" key="11">
    <source>
        <dbReference type="PROSITE" id="PS50893"/>
    </source>
</evidence>
<feature type="region of interest" description="Disordered" evidence="9">
    <location>
        <begin position="1"/>
        <end position="65"/>
    </location>
</feature>
<evidence type="ECO:0000256" key="8">
    <source>
        <dbReference type="ARBA" id="ARBA00023136"/>
    </source>
</evidence>
<feature type="region of interest" description="Disordered" evidence="9">
    <location>
        <begin position="79"/>
        <end position="125"/>
    </location>
</feature>
<dbReference type="InterPro" id="IPR003593">
    <property type="entry name" value="AAA+_ATPase"/>
</dbReference>
<evidence type="ECO:0000256" key="7">
    <source>
        <dbReference type="ARBA" id="ARBA00022989"/>
    </source>
</evidence>
<dbReference type="CDD" id="cd03233">
    <property type="entry name" value="ABCG_PDR_domain1"/>
    <property type="match status" value="1"/>
</dbReference>
<feature type="transmembrane region" description="Helical" evidence="10">
    <location>
        <begin position="1229"/>
        <end position="1251"/>
    </location>
</feature>
<feature type="compositionally biased region" description="Basic and acidic residues" evidence="9">
    <location>
        <begin position="26"/>
        <end position="65"/>
    </location>
</feature>
<keyword evidence="13" id="KW-1185">Reference proteome</keyword>
<feature type="transmembrane region" description="Helical" evidence="10">
    <location>
        <begin position="662"/>
        <end position="680"/>
    </location>
</feature>
<dbReference type="InParanoid" id="A0A1V8TFU4"/>
<feature type="domain" description="ABC transporter" evidence="11">
    <location>
        <begin position="196"/>
        <end position="439"/>
    </location>
</feature>
<feature type="transmembrane region" description="Helical" evidence="10">
    <location>
        <begin position="1300"/>
        <end position="1327"/>
    </location>
</feature>
<dbReference type="PANTHER" id="PTHR19241">
    <property type="entry name" value="ATP-BINDING CASSETTE TRANSPORTER"/>
    <property type="match status" value="1"/>
</dbReference>
<feature type="domain" description="ABC transporter" evidence="11">
    <location>
        <begin position="895"/>
        <end position="1133"/>
    </location>
</feature>
<dbReference type="PROSITE" id="PS50893">
    <property type="entry name" value="ABC_TRANSPORTER_2"/>
    <property type="match status" value="2"/>
</dbReference>
<keyword evidence="3" id="KW-0813">Transport</keyword>
<dbReference type="InterPro" id="IPR003439">
    <property type="entry name" value="ABC_transporter-like_ATP-bd"/>
</dbReference>
<dbReference type="FunFam" id="3.40.50.300:FF:000054">
    <property type="entry name" value="ABC multidrug transporter atrF"/>
    <property type="match status" value="1"/>
</dbReference>
<dbReference type="Pfam" id="PF06422">
    <property type="entry name" value="PDR_CDR"/>
    <property type="match status" value="1"/>
</dbReference>
<feature type="transmembrane region" description="Helical" evidence="10">
    <location>
        <begin position="800"/>
        <end position="821"/>
    </location>
</feature>
<evidence type="ECO:0000256" key="2">
    <source>
        <dbReference type="ARBA" id="ARBA00006012"/>
    </source>
</evidence>
<protein>
    <recommendedName>
        <fullName evidence="11">ABC transporter domain-containing protein</fullName>
    </recommendedName>
</protein>
<dbReference type="Pfam" id="PF14510">
    <property type="entry name" value="ABC_trans_N"/>
    <property type="match status" value="1"/>
</dbReference>
<dbReference type="Pfam" id="PF00005">
    <property type="entry name" value="ABC_tran"/>
    <property type="match status" value="2"/>
</dbReference>
<evidence type="ECO:0000256" key="1">
    <source>
        <dbReference type="ARBA" id="ARBA00004141"/>
    </source>
</evidence>
<dbReference type="InterPro" id="IPR029481">
    <property type="entry name" value="ABC_trans_N"/>
</dbReference>
<evidence type="ECO:0000256" key="9">
    <source>
        <dbReference type="SAM" id="MobiDB-lite"/>
    </source>
</evidence>
<dbReference type="Pfam" id="PF01061">
    <property type="entry name" value="ABC2_membrane"/>
    <property type="match status" value="2"/>
</dbReference>
<evidence type="ECO:0000256" key="3">
    <source>
        <dbReference type="ARBA" id="ARBA00022448"/>
    </source>
</evidence>
<feature type="transmembrane region" description="Helical" evidence="10">
    <location>
        <begin position="692"/>
        <end position="712"/>
    </location>
</feature>
<dbReference type="GO" id="GO:0140359">
    <property type="term" value="F:ABC-type transporter activity"/>
    <property type="evidence" value="ECO:0007669"/>
    <property type="project" value="InterPro"/>
</dbReference>
<feature type="transmembrane region" description="Helical" evidence="10">
    <location>
        <begin position="552"/>
        <end position="571"/>
    </location>
</feature>
<dbReference type="OrthoDB" id="245989at2759"/>
<organism evidence="12 13">
    <name type="scientific">Cryoendolithus antarcticus</name>
    <dbReference type="NCBI Taxonomy" id="1507870"/>
    <lineage>
        <taxon>Eukaryota</taxon>
        <taxon>Fungi</taxon>
        <taxon>Dikarya</taxon>
        <taxon>Ascomycota</taxon>
        <taxon>Pezizomycotina</taxon>
        <taxon>Dothideomycetes</taxon>
        <taxon>Dothideomycetidae</taxon>
        <taxon>Cladosporiales</taxon>
        <taxon>Cladosporiaceae</taxon>
        <taxon>Cryoendolithus</taxon>
    </lineage>
</organism>
<evidence type="ECO:0000256" key="10">
    <source>
        <dbReference type="SAM" id="Phobius"/>
    </source>
</evidence>
<feature type="region of interest" description="Disordered" evidence="9">
    <location>
        <begin position="855"/>
        <end position="886"/>
    </location>
</feature>
<feature type="compositionally biased region" description="Low complexity" evidence="9">
    <location>
        <begin position="862"/>
        <end position="871"/>
    </location>
</feature>
<dbReference type="PROSITE" id="PS00211">
    <property type="entry name" value="ABC_TRANSPORTER_1"/>
    <property type="match status" value="1"/>
</dbReference>
<reference evidence="13" key="1">
    <citation type="submission" date="2017-03" db="EMBL/GenBank/DDBJ databases">
        <title>Genomes of endolithic fungi from Antarctica.</title>
        <authorList>
            <person name="Coleine C."/>
            <person name="Masonjones S."/>
            <person name="Stajich J.E."/>
        </authorList>
    </citation>
    <scope>NUCLEOTIDE SEQUENCE [LARGE SCALE GENOMIC DNA]</scope>
    <source>
        <strain evidence="13">CCFEE 5527</strain>
    </source>
</reference>
<keyword evidence="5" id="KW-0547">Nucleotide-binding</keyword>
<feature type="compositionally biased region" description="Low complexity" evidence="9">
    <location>
        <begin position="102"/>
        <end position="117"/>
    </location>
</feature>
<feature type="transmembrane region" description="Helical" evidence="10">
    <location>
        <begin position="580"/>
        <end position="599"/>
    </location>
</feature>
<dbReference type="CDD" id="cd03232">
    <property type="entry name" value="ABCG_PDR_domain2"/>
    <property type="match status" value="1"/>
</dbReference>
<evidence type="ECO:0000256" key="4">
    <source>
        <dbReference type="ARBA" id="ARBA00022692"/>
    </source>
</evidence>
<accession>A0A1V8TFU4</accession>
<dbReference type="GO" id="GO:0016887">
    <property type="term" value="F:ATP hydrolysis activity"/>
    <property type="evidence" value="ECO:0007669"/>
    <property type="project" value="InterPro"/>
</dbReference>
<evidence type="ECO:0000313" key="12">
    <source>
        <dbReference type="EMBL" id="OQO10092.1"/>
    </source>
</evidence>
<feature type="transmembrane region" description="Helical" evidence="10">
    <location>
        <begin position="1364"/>
        <end position="1386"/>
    </location>
</feature>
<dbReference type="GO" id="GO:0016020">
    <property type="term" value="C:membrane"/>
    <property type="evidence" value="ECO:0007669"/>
    <property type="project" value="UniProtKB-SubCell"/>
</dbReference>
<dbReference type="InterPro" id="IPR017871">
    <property type="entry name" value="ABC_transporter-like_CS"/>
</dbReference>
<sequence>MWGAGVDERRLHRSNTGEGPQTNQWHRGDEQPDAGRMHPPREAEESPEDVDRSGMWGERDVGGFNERDAREDFQALHDNLTRLERQRTQDTQRSGRSKGRAVSRTATRQTARTEATGTDGGDIEAGSTEEEEFALDEFMKEGHFEKRTSGRSAKKVGVIFKDLRVEGLGGTATFARTLPDAIIGTFGPDLYHVITSYLPSLARRTGGTRTLLHDFTGCVRDGEMLLVLGRPGSGCSTFLKAITNNRESYASVTGDVSYGGIPAAKQKKMYRGEVAYNQEDDTHMAVLSVWQTLTFALMTKTKKKAQAEVPIIANALMKMFGISHTKYTMVGDEYTRGVSGGERKRVSIAETLASKSTVVAWDNSTRGLDASTALDYARSLRIMTDISNRTTMVTLYQAGEGIFNVMDKVLVIDEGRQIFMGPAKEAKQYFIDLGFECPERQTTADFLTAITDPVERRFQSGKEDSTPKGPDALEKAFRSSPHYAKVLQDMESYEKAIKESDFADAKEFEQSVQESKSKRVSEKSSYTISFPRQVLACTKREFWLIFGDTTTLWTKIFIIISNGLIVGSLFYGEPLNTEGAFTRGGAIFFSILFLGWLQLTELMKAVSGRAVVARHNEYAFYRPSAVALARLITDFPVILIQTILFGILMYFMTNLDITAGKFFIYMLFVYITTIMLTALYRMFASVSPEIDTAVRFSGIALNLLVIYTGYVIPKTQLLSKYIWFGWLYWINPISYSFEAVLTNEFSGRTMQCAPSQLVPQGPGVDPAYQGCALAGAEINAQSVTGDAYLATQYNYSRSNLWRNFGVVIAFTVLYLLITMLANELFSFTSSGGGALIFKQSRKAKKIVAEASPAVADEEKGTAAPASDSSSSSKREEAESDSGEAMAQITKSESIFTWRNVEYTVPYLGGEKKLLNNVNGYAKPGVMVALVGASGAGKTTLLNTLAQRQSMGVVSGEMFVDGRGLGPEFQRNTGFCLQGDLHDGTATIREALEFSAVLRQPASTPRSEKIAYVDQIIDLLELNDMQDALIMSLGVEQRKRLTIGVELAAKPSLLLFLDEPTSGLDSQSAYSIVRFLKKLAAAGQAIVCTIHQPSSILIQQFDMILALNPGGNTFYFGPVGEGGSAVIKYFADRGIHCPPEKNVAEFILETAAKPMKKPDGTRINWNDEWLHSEDAKQVIEEIEGLKLARSKSVPEKVRKEQEREFAASTVAQTMELTKRTFKQYWRDPSYIYGKLFVSVIVGIFNGFTFWQLGNTIQDMQNRMFTSFLIITIPPTIVNAVVPKFFTNMALWQAREYPSRIYGWFAFTTAQVVCEIPWAILGGFLYWVIWYFPTGLPTESATSGYVFLMTVLFFLFQASWGQWICAFAPSFTVISNVLPFFFVMFSLFNGVVRQYSALPVFWRYWMYWVNPSTWWIGGVLAATLHDIPVECAVSETAHFDAPPGQTCMEYAGAFAQGAGGYLLNPTASADCQYCPYTVGDQYLAGLNINASDKWRDFGVFLVFVFTNWFLVYFFIWSVRVKGWSFGFGALFGALGKVVELVKGPFKGKGKGKNDEKAEE</sequence>
<keyword evidence="6" id="KW-0067">ATP-binding</keyword>
<evidence type="ECO:0000313" key="13">
    <source>
        <dbReference type="Proteomes" id="UP000192596"/>
    </source>
</evidence>
<feature type="compositionally biased region" description="Polar residues" evidence="9">
    <location>
        <begin position="14"/>
        <end position="25"/>
    </location>
</feature>
<keyword evidence="7 10" id="KW-1133">Transmembrane helix</keyword>
<feature type="transmembrane region" description="Helical" evidence="10">
    <location>
        <begin position="627"/>
        <end position="650"/>
    </location>
</feature>
<dbReference type="GO" id="GO:0005524">
    <property type="term" value="F:ATP binding"/>
    <property type="evidence" value="ECO:0007669"/>
    <property type="project" value="UniProtKB-KW"/>
</dbReference>
<feature type="transmembrane region" description="Helical" evidence="10">
    <location>
        <begin position="1263"/>
        <end position="1280"/>
    </location>
</feature>
<feature type="transmembrane region" description="Helical" evidence="10">
    <location>
        <begin position="1495"/>
        <end position="1514"/>
    </location>
</feature>
<dbReference type="Gene3D" id="3.40.50.300">
    <property type="entry name" value="P-loop containing nucleotide triphosphate hydrolases"/>
    <property type="match status" value="2"/>
</dbReference>
<name>A0A1V8TFU4_9PEZI</name>
<feature type="transmembrane region" description="Helical" evidence="10">
    <location>
        <begin position="1339"/>
        <end position="1358"/>
    </location>
</feature>
<keyword evidence="8 10" id="KW-0472">Membrane</keyword>
<dbReference type="Proteomes" id="UP000192596">
    <property type="component" value="Unassembled WGS sequence"/>
</dbReference>
<proteinExistence type="inferred from homology"/>
<dbReference type="EMBL" id="NAJO01000009">
    <property type="protein sequence ID" value="OQO10092.1"/>
    <property type="molecule type" value="Genomic_DNA"/>
</dbReference>
<dbReference type="InterPro" id="IPR013525">
    <property type="entry name" value="ABC2_TM"/>
</dbReference>
<evidence type="ECO:0000256" key="6">
    <source>
        <dbReference type="ARBA" id="ARBA00022840"/>
    </source>
</evidence>
<dbReference type="SUPFAM" id="SSF52540">
    <property type="entry name" value="P-loop containing nucleoside triphosphate hydrolases"/>
    <property type="match status" value="2"/>
</dbReference>
<gene>
    <name evidence="12" type="ORF">B0A48_04449</name>
</gene>
<dbReference type="SMART" id="SM00382">
    <property type="entry name" value="AAA"/>
    <property type="match status" value="2"/>
</dbReference>
<dbReference type="InterPro" id="IPR034001">
    <property type="entry name" value="ABCG_PDR_1"/>
</dbReference>
<comment type="caution">
    <text evidence="12">The sequence shown here is derived from an EMBL/GenBank/DDBJ whole genome shotgun (WGS) entry which is preliminary data.</text>
</comment>
<feature type="compositionally biased region" description="Basic and acidic residues" evidence="9">
    <location>
        <begin position="79"/>
        <end position="90"/>
    </location>
</feature>
<dbReference type="InterPro" id="IPR010929">
    <property type="entry name" value="PDR_CDR_ABC"/>
</dbReference>
<dbReference type="InterPro" id="IPR034003">
    <property type="entry name" value="ABCG_PDR_2"/>
</dbReference>
<comment type="similarity">
    <text evidence="2">Belongs to the ABC transporter superfamily. ABCG family. PDR (TC 3.A.1.205) subfamily.</text>
</comment>
<dbReference type="InterPro" id="IPR027417">
    <property type="entry name" value="P-loop_NTPase"/>
</dbReference>